<protein>
    <submittedName>
        <fullName evidence="1">Uncharacterized protein</fullName>
    </submittedName>
</protein>
<evidence type="ECO:0000313" key="1">
    <source>
        <dbReference type="EMBL" id="MCI4387933.1"/>
    </source>
</evidence>
<sequence length="310" mass="34501">MFSSSMSVVGALSCFLILPSLLQATPLTKLADKANKSGQSVSIDSFEAHNFLARSRRSADSQWYQKDPDFQSYYRYYSSIGHLEGLYEIDKIRMLYQQMRHLEHTYGADASKYQKVLGLQIPEATSPPPTTKPPPPPSTHPPVLSLSQSDVIYLCNPKDPLCKPRIVYVPTGAVVVPCDPRYHPSCKLSTSTKGPSEAAEPHSTTPPPVAKPPRIIIRGMEYDCDPYWDPDCLIENAPRPIKASDPPLSNLPIKSLLVNKAEKENEEDAPASSSEDKGTLDASYGLYDPYDYYRDLYDPYRYVNPGPGPQ</sequence>
<gene>
    <name evidence="1" type="ORF">PGIGA_G00079880</name>
</gene>
<proteinExistence type="predicted"/>
<comment type="caution">
    <text evidence="1">The sequence shown here is derived from an EMBL/GenBank/DDBJ whole genome shotgun (WGS) entry which is preliminary data.</text>
</comment>
<keyword evidence="2" id="KW-1185">Reference proteome</keyword>
<dbReference type="EMBL" id="CM040470">
    <property type="protein sequence ID" value="MCI4387933.1"/>
    <property type="molecule type" value="Genomic_DNA"/>
</dbReference>
<evidence type="ECO:0000313" key="2">
    <source>
        <dbReference type="Proteomes" id="UP000829447"/>
    </source>
</evidence>
<reference evidence="1 2" key="1">
    <citation type="journal article" date="2022" name="bioRxiv">
        <title>An ancient truncated duplication of the anti-Mullerian hormone receptor type 2 gene is a potential conserved master sex determinant in the Pangasiidae catfish family.</title>
        <authorList>
            <person name="Wen M."/>
            <person name="Pan Q."/>
            <person name="Jouanno E."/>
            <person name="Montfort J."/>
            <person name="Zahm M."/>
            <person name="Cabau C."/>
            <person name="Klopp C."/>
            <person name="Iampietro C."/>
            <person name="Roques C."/>
            <person name="Bouchez O."/>
            <person name="Castinel A."/>
            <person name="Donnadieu C."/>
            <person name="Parrinello H."/>
            <person name="Poncet C."/>
            <person name="Belmonte E."/>
            <person name="Gautier V."/>
            <person name="Avarre J.-C."/>
            <person name="Dugue R."/>
            <person name="Gustiano R."/>
            <person name="Ha T.T.T."/>
            <person name="Campet M."/>
            <person name="Sriphairoj K."/>
            <person name="Ribolli J."/>
            <person name="de Almeida F.L."/>
            <person name="Desvignes T."/>
            <person name="Postlethwait J.H."/>
            <person name="Bucao C.F."/>
            <person name="Robinson-Rechavi M."/>
            <person name="Bobe J."/>
            <person name="Herpin A."/>
            <person name="Guiguen Y."/>
        </authorList>
    </citation>
    <scope>NUCLEOTIDE SEQUENCE [LARGE SCALE GENOMIC DNA]</scope>
    <source>
        <strain evidence="1">YG-Dec2019</strain>
    </source>
</reference>
<dbReference type="Proteomes" id="UP000829447">
    <property type="component" value="Linkage Group LG17"/>
</dbReference>
<name>A0ACC5XA53_PANGG</name>
<accession>A0ACC5XA53</accession>
<organism evidence="1 2">
    <name type="scientific">Pangasianodon gigas</name>
    <name type="common">Mekong giant catfish</name>
    <name type="synonym">Pangasius gigas</name>
    <dbReference type="NCBI Taxonomy" id="30993"/>
    <lineage>
        <taxon>Eukaryota</taxon>
        <taxon>Metazoa</taxon>
        <taxon>Chordata</taxon>
        <taxon>Craniata</taxon>
        <taxon>Vertebrata</taxon>
        <taxon>Euteleostomi</taxon>
        <taxon>Actinopterygii</taxon>
        <taxon>Neopterygii</taxon>
        <taxon>Teleostei</taxon>
        <taxon>Ostariophysi</taxon>
        <taxon>Siluriformes</taxon>
        <taxon>Pangasiidae</taxon>
        <taxon>Pangasianodon</taxon>
    </lineage>
</organism>